<evidence type="ECO:0000256" key="6">
    <source>
        <dbReference type="ARBA" id="ARBA00020337"/>
    </source>
</evidence>
<feature type="domain" description="Glucosamine/galactosamine-6-phosphate isomerase" evidence="8">
    <location>
        <begin position="8"/>
        <end position="221"/>
    </location>
</feature>
<evidence type="ECO:0000259" key="8">
    <source>
        <dbReference type="Pfam" id="PF01182"/>
    </source>
</evidence>
<dbReference type="RefSeq" id="WP_048597463.1">
    <property type="nucleotide sequence ID" value="NZ_CVPC01000002.1"/>
</dbReference>
<dbReference type="Pfam" id="PF01182">
    <property type="entry name" value="Glucosamine_iso"/>
    <property type="match status" value="1"/>
</dbReference>
<dbReference type="CDD" id="cd01400">
    <property type="entry name" value="6PGL"/>
    <property type="match status" value="1"/>
</dbReference>
<dbReference type="InterPro" id="IPR005900">
    <property type="entry name" value="6-phosphogluconolactonase_DevB"/>
</dbReference>
<dbReference type="EMBL" id="CVQV01000002">
    <property type="protein sequence ID" value="CRK74172.1"/>
    <property type="molecule type" value="Genomic_DNA"/>
</dbReference>
<dbReference type="InterPro" id="IPR037171">
    <property type="entry name" value="NagB/RpiA_transferase-like"/>
</dbReference>
<dbReference type="InterPro" id="IPR006148">
    <property type="entry name" value="Glc/Gal-6P_isomerase"/>
</dbReference>
<dbReference type="UniPathway" id="UPA00115">
    <property type="reaction ID" value="UER00409"/>
</dbReference>
<sequence length="225" mass="23905">MKFLEYADEELMMMALADRIAGDLEEVLLTHDTATLAVPGGTTPGPVFDILCGVKLDWSRVRVMLSDERWVPETSDRSNTKLLRERLLVGQAAAAQFVPFFTGDETPEVGLAKVNYTIEASLPVSVLLLGMGADMHTASLFPHADGLDAALDDNAAPVMPIRGGGATEPRVSLSGPVLKSALHTHVVIKGAEKRTALDNAAGKLIEAAPINLVLNDATVHWTGAA</sequence>
<comment type="pathway">
    <text evidence="3 7">Carbohydrate degradation; pentose phosphate pathway; D-ribulose 5-phosphate from D-glucose 6-phosphate (oxidative stage): step 2/3.</text>
</comment>
<evidence type="ECO:0000313" key="10">
    <source>
        <dbReference type="Proteomes" id="UP000048949"/>
    </source>
</evidence>
<reference evidence="9 10" key="1">
    <citation type="submission" date="2015-04" db="EMBL/GenBank/DDBJ databases">
        <authorList>
            <person name="Syromyatnikov M.Y."/>
            <person name="Popov V.N."/>
        </authorList>
    </citation>
    <scope>NUCLEOTIDE SEQUENCE [LARGE SCALE GENOMIC DNA]</scope>
    <source>
        <strain evidence="9 10">CECT 5292</strain>
    </source>
</reference>
<evidence type="ECO:0000256" key="2">
    <source>
        <dbReference type="ARBA" id="ARBA00002681"/>
    </source>
</evidence>
<evidence type="ECO:0000313" key="9">
    <source>
        <dbReference type="EMBL" id="CRK74172.1"/>
    </source>
</evidence>
<comment type="similarity">
    <text evidence="4 7">Belongs to the glucosamine/galactosamine-6-phosphate isomerase family. 6-phosphogluconolactonase subfamily.</text>
</comment>
<organism evidence="9 10">
    <name type="scientific">Nereida ignava</name>
    <dbReference type="NCBI Taxonomy" id="282199"/>
    <lineage>
        <taxon>Bacteria</taxon>
        <taxon>Pseudomonadati</taxon>
        <taxon>Pseudomonadota</taxon>
        <taxon>Alphaproteobacteria</taxon>
        <taxon>Rhodobacterales</taxon>
        <taxon>Roseobacteraceae</taxon>
        <taxon>Nereida</taxon>
    </lineage>
</organism>
<dbReference type="EC" id="3.1.1.31" evidence="5 7"/>
<evidence type="ECO:0000256" key="3">
    <source>
        <dbReference type="ARBA" id="ARBA00004961"/>
    </source>
</evidence>
<dbReference type="NCBIfam" id="TIGR01198">
    <property type="entry name" value="pgl"/>
    <property type="match status" value="1"/>
</dbReference>
<dbReference type="STRING" id="282199.GCA_001049735_00198"/>
<dbReference type="InterPro" id="IPR039104">
    <property type="entry name" value="6PGL"/>
</dbReference>
<comment type="function">
    <text evidence="2 7">Hydrolysis of 6-phosphogluconolactone to 6-phosphogluconate.</text>
</comment>
<proteinExistence type="inferred from homology"/>
<dbReference type="Gene3D" id="3.40.50.1360">
    <property type="match status" value="1"/>
</dbReference>
<accession>A0A0U1NHG5</accession>
<evidence type="ECO:0000256" key="1">
    <source>
        <dbReference type="ARBA" id="ARBA00000832"/>
    </source>
</evidence>
<evidence type="ECO:0000256" key="4">
    <source>
        <dbReference type="ARBA" id="ARBA00010662"/>
    </source>
</evidence>
<dbReference type="SUPFAM" id="SSF100950">
    <property type="entry name" value="NagB/RpiA/CoA transferase-like"/>
    <property type="match status" value="1"/>
</dbReference>
<protein>
    <recommendedName>
        <fullName evidence="6 7">6-phosphogluconolactonase</fullName>
        <shortName evidence="7">6PGL</shortName>
        <ecNumber evidence="5 7">3.1.1.31</ecNumber>
    </recommendedName>
</protein>
<dbReference type="Proteomes" id="UP000048949">
    <property type="component" value="Unassembled WGS sequence"/>
</dbReference>
<evidence type="ECO:0000256" key="5">
    <source>
        <dbReference type="ARBA" id="ARBA00013198"/>
    </source>
</evidence>
<comment type="catalytic activity">
    <reaction evidence="1 7">
        <text>6-phospho-D-glucono-1,5-lactone + H2O = 6-phospho-D-gluconate + H(+)</text>
        <dbReference type="Rhea" id="RHEA:12556"/>
        <dbReference type="ChEBI" id="CHEBI:15377"/>
        <dbReference type="ChEBI" id="CHEBI:15378"/>
        <dbReference type="ChEBI" id="CHEBI:57955"/>
        <dbReference type="ChEBI" id="CHEBI:58759"/>
        <dbReference type="EC" id="3.1.1.31"/>
    </reaction>
</comment>
<dbReference type="GO" id="GO:0006098">
    <property type="term" value="P:pentose-phosphate shunt"/>
    <property type="evidence" value="ECO:0007669"/>
    <property type="project" value="UniProtKB-UniPathway"/>
</dbReference>
<gene>
    <name evidence="7 9" type="primary">pgl</name>
    <name evidence="9" type="ORF">NIG5292_00198</name>
</gene>
<dbReference type="PANTHER" id="PTHR11054:SF0">
    <property type="entry name" value="6-PHOSPHOGLUCONOLACTONASE"/>
    <property type="match status" value="1"/>
</dbReference>
<dbReference type="AlphaFoldDB" id="A0A0U1NHG5"/>
<dbReference type="GO" id="GO:0017057">
    <property type="term" value="F:6-phosphogluconolactonase activity"/>
    <property type="evidence" value="ECO:0007669"/>
    <property type="project" value="UniProtKB-UniRule"/>
</dbReference>
<keyword evidence="10" id="KW-1185">Reference proteome</keyword>
<dbReference type="PANTHER" id="PTHR11054">
    <property type="entry name" value="6-PHOSPHOGLUCONOLACTONASE"/>
    <property type="match status" value="1"/>
</dbReference>
<name>A0A0U1NHG5_9RHOB</name>
<evidence type="ECO:0000256" key="7">
    <source>
        <dbReference type="RuleBase" id="RU365095"/>
    </source>
</evidence>
<keyword evidence="7 9" id="KW-0378">Hydrolase</keyword>
<dbReference type="OrthoDB" id="9810967at2"/>
<dbReference type="GO" id="GO:0005975">
    <property type="term" value="P:carbohydrate metabolic process"/>
    <property type="evidence" value="ECO:0007669"/>
    <property type="project" value="UniProtKB-UniRule"/>
</dbReference>